<dbReference type="EMBL" id="BK015791">
    <property type="protein sequence ID" value="DAE25019.1"/>
    <property type="molecule type" value="Genomic_DNA"/>
</dbReference>
<evidence type="ECO:0000313" key="1">
    <source>
        <dbReference type="EMBL" id="DAE25019.1"/>
    </source>
</evidence>
<protein>
    <submittedName>
        <fullName evidence="1">Uncharacterized protein</fullName>
    </submittedName>
</protein>
<sequence>MQIVVRTYPDNYEVLSKALEAGYEVKFATQIGNMIEYICERKELFF</sequence>
<reference evidence="1" key="1">
    <citation type="journal article" date="2021" name="Proc. Natl. Acad. Sci. U.S.A.">
        <title>A Catalog of Tens of Thousands of Viruses from Human Metagenomes Reveals Hidden Associations with Chronic Diseases.</title>
        <authorList>
            <person name="Tisza M.J."/>
            <person name="Buck C.B."/>
        </authorList>
    </citation>
    <scope>NUCLEOTIDE SEQUENCE</scope>
    <source>
        <strain evidence="1">Ct78050</strain>
    </source>
</reference>
<organism evidence="1">
    <name type="scientific">Myoviridae sp. ct78050</name>
    <dbReference type="NCBI Taxonomy" id="2826617"/>
    <lineage>
        <taxon>Viruses</taxon>
        <taxon>Duplodnaviria</taxon>
        <taxon>Heunggongvirae</taxon>
        <taxon>Uroviricota</taxon>
        <taxon>Caudoviricetes</taxon>
    </lineage>
</organism>
<accession>A0A8S5R1Q0</accession>
<name>A0A8S5R1Q0_9CAUD</name>
<proteinExistence type="predicted"/>